<dbReference type="PANTHER" id="PTHR40069:SF1">
    <property type="entry name" value="YWBE PROTEIN"/>
    <property type="match status" value="1"/>
</dbReference>
<dbReference type="AlphaFoldDB" id="A0A6A6ULH2"/>
<dbReference type="InterPro" id="IPR019240">
    <property type="entry name" value="DUF2196"/>
</dbReference>
<name>A0A6A6ULH2_9PEZI</name>
<sequence>MAPVPKYSTLGPGRLVNIVLKADQPTGKLTTGVIADILTKGDHPRGIKVRLQTGAVGRVQSLNTGDNPNVLVQNSLDARHNLTSPYKFQEDFRKTEAPATASSSLSDYIKAPSRNQKKKNKKNAASAPETEFSVPISPPHQKLAVGTDGKKEDMSDQAHLENEFPATDSALIAAILSDYGSVSEARTVLASLS</sequence>
<dbReference type="OrthoDB" id="20105at2759"/>
<dbReference type="PANTHER" id="PTHR40069">
    <property type="entry name" value="YWBE PROTEIN"/>
    <property type="match status" value="1"/>
</dbReference>
<organism evidence="2 3">
    <name type="scientific">Microthyrium microscopicum</name>
    <dbReference type="NCBI Taxonomy" id="703497"/>
    <lineage>
        <taxon>Eukaryota</taxon>
        <taxon>Fungi</taxon>
        <taxon>Dikarya</taxon>
        <taxon>Ascomycota</taxon>
        <taxon>Pezizomycotina</taxon>
        <taxon>Dothideomycetes</taxon>
        <taxon>Dothideomycetes incertae sedis</taxon>
        <taxon>Microthyriales</taxon>
        <taxon>Microthyriaceae</taxon>
        <taxon>Microthyrium</taxon>
    </lineage>
</organism>
<feature type="region of interest" description="Disordered" evidence="1">
    <location>
        <begin position="89"/>
        <end position="156"/>
    </location>
</feature>
<dbReference type="NCBIfam" id="TIGR03833">
    <property type="entry name" value="YwbE family protein"/>
    <property type="match status" value="1"/>
</dbReference>
<dbReference type="Pfam" id="PF09962">
    <property type="entry name" value="DUF2196"/>
    <property type="match status" value="1"/>
</dbReference>
<evidence type="ECO:0000256" key="1">
    <source>
        <dbReference type="SAM" id="MobiDB-lite"/>
    </source>
</evidence>
<protein>
    <submittedName>
        <fullName evidence="2">Uncharacterized protein</fullName>
    </submittedName>
</protein>
<accession>A0A6A6ULH2</accession>
<dbReference type="EMBL" id="MU004231">
    <property type="protein sequence ID" value="KAF2673089.1"/>
    <property type="molecule type" value="Genomic_DNA"/>
</dbReference>
<reference evidence="2" key="1">
    <citation type="journal article" date="2020" name="Stud. Mycol.">
        <title>101 Dothideomycetes genomes: a test case for predicting lifestyles and emergence of pathogens.</title>
        <authorList>
            <person name="Haridas S."/>
            <person name="Albert R."/>
            <person name="Binder M."/>
            <person name="Bloem J."/>
            <person name="Labutti K."/>
            <person name="Salamov A."/>
            <person name="Andreopoulos B."/>
            <person name="Baker S."/>
            <person name="Barry K."/>
            <person name="Bills G."/>
            <person name="Bluhm B."/>
            <person name="Cannon C."/>
            <person name="Castanera R."/>
            <person name="Culley D."/>
            <person name="Daum C."/>
            <person name="Ezra D."/>
            <person name="Gonzalez J."/>
            <person name="Henrissat B."/>
            <person name="Kuo A."/>
            <person name="Liang C."/>
            <person name="Lipzen A."/>
            <person name="Lutzoni F."/>
            <person name="Magnuson J."/>
            <person name="Mondo S."/>
            <person name="Nolan M."/>
            <person name="Ohm R."/>
            <person name="Pangilinan J."/>
            <person name="Park H.-J."/>
            <person name="Ramirez L."/>
            <person name="Alfaro M."/>
            <person name="Sun H."/>
            <person name="Tritt A."/>
            <person name="Yoshinaga Y."/>
            <person name="Zwiers L.-H."/>
            <person name="Turgeon B."/>
            <person name="Goodwin S."/>
            <person name="Spatafora J."/>
            <person name="Crous P."/>
            <person name="Grigoriev I."/>
        </authorList>
    </citation>
    <scope>NUCLEOTIDE SEQUENCE</scope>
    <source>
        <strain evidence="2">CBS 115976</strain>
    </source>
</reference>
<proteinExistence type="predicted"/>
<keyword evidence="3" id="KW-1185">Reference proteome</keyword>
<evidence type="ECO:0000313" key="3">
    <source>
        <dbReference type="Proteomes" id="UP000799302"/>
    </source>
</evidence>
<gene>
    <name evidence="2" type="ORF">BT63DRAFT_146058</name>
</gene>
<dbReference type="Proteomes" id="UP000799302">
    <property type="component" value="Unassembled WGS sequence"/>
</dbReference>
<evidence type="ECO:0000313" key="2">
    <source>
        <dbReference type="EMBL" id="KAF2673089.1"/>
    </source>
</evidence>